<keyword evidence="3" id="KW-1185">Reference proteome</keyword>
<sequence>MFRSVLVIATLVGSTAALARPGSGALPFAHVEARRTSTCACGPVRRSPRFRDRASVYRDRAASQGGVRSRTLAGGRFDTGAPVPVMGTADGFQRWRRYDDCIWGYAGLLPPAHCTDYYAF</sequence>
<feature type="signal peptide" evidence="1">
    <location>
        <begin position="1"/>
        <end position="19"/>
    </location>
</feature>
<dbReference type="STRING" id="693986.MOC_0261"/>
<dbReference type="HOGENOM" id="CLU_2046957_0_0_5"/>
<gene>
    <name evidence="2" type="ORF">MOC_0261</name>
</gene>
<organism evidence="2 3">
    <name type="scientific">Methylobacterium oryzae CBMB20</name>
    <dbReference type="NCBI Taxonomy" id="693986"/>
    <lineage>
        <taxon>Bacteria</taxon>
        <taxon>Pseudomonadati</taxon>
        <taxon>Pseudomonadota</taxon>
        <taxon>Alphaproteobacteria</taxon>
        <taxon>Hyphomicrobiales</taxon>
        <taxon>Methylobacteriaceae</taxon>
        <taxon>Methylobacterium</taxon>
    </lineage>
</organism>
<evidence type="ECO:0000313" key="2">
    <source>
        <dbReference type="EMBL" id="AIQ88016.1"/>
    </source>
</evidence>
<evidence type="ECO:0000313" key="3">
    <source>
        <dbReference type="Proteomes" id="UP000029492"/>
    </source>
</evidence>
<feature type="chain" id="PRO_5001847896" evidence="1">
    <location>
        <begin position="20"/>
        <end position="120"/>
    </location>
</feature>
<name>A0A089NJG4_9HYPH</name>
<dbReference type="Proteomes" id="UP000029492">
    <property type="component" value="Chromosome"/>
</dbReference>
<reference evidence="2 3" key="1">
    <citation type="journal article" date="2014" name="PLoS ONE">
        <title>Genome Information of Methylobacterium oryzae, a Plant-Probiotic Methylotroph in the Phyllosphere.</title>
        <authorList>
            <person name="Kwak M.J."/>
            <person name="Jeong H."/>
            <person name="Madhaiyan M."/>
            <person name="Lee Y."/>
            <person name="Sa T.M."/>
            <person name="Oh T.K."/>
            <person name="Kim J.F."/>
        </authorList>
    </citation>
    <scope>NUCLEOTIDE SEQUENCE [LARGE SCALE GENOMIC DNA]</scope>
    <source>
        <strain evidence="2 3">CBMB20</strain>
    </source>
</reference>
<proteinExistence type="predicted"/>
<dbReference type="KEGG" id="mor:MOC_0261"/>
<dbReference type="AlphaFoldDB" id="A0A089NJG4"/>
<accession>A0A089NJG4</accession>
<protein>
    <submittedName>
        <fullName evidence="2">Protein of unassigned function</fullName>
    </submittedName>
</protein>
<keyword evidence="1" id="KW-0732">Signal</keyword>
<evidence type="ECO:0000256" key="1">
    <source>
        <dbReference type="SAM" id="SignalP"/>
    </source>
</evidence>
<dbReference type="EMBL" id="CP003811">
    <property type="protein sequence ID" value="AIQ88016.1"/>
    <property type="molecule type" value="Genomic_DNA"/>
</dbReference>
<dbReference type="RefSeq" id="WP_043755170.1">
    <property type="nucleotide sequence ID" value="NZ_CP003811.1"/>
</dbReference>